<evidence type="ECO:0000256" key="1">
    <source>
        <dbReference type="PROSITE-ProRule" id="PRU00703"/>
    </source>
</evidence>
<dbReference type="HOGENOM" id="CLU_045375_0_0_5"/>
<gene>
    <name evidence="3" type="ordered locus">MGMSRv2__3411</name>
</gene>
<dbReference type="PANTHER" id="PTHR22572">
    <property type="entry name" value="SUGAR-1-PHOSPHATE GUANYL TRANSFERASE"/>
    <property type="match status" value="1"/>
</dbReference>
<keyword evidence="4" id="KW-1185">Reference proteome</keyword>
<dbReference type="InterPro" id="IPR005835">
    <property type="entry name" value="NTP_transferase_dom"/>
</dbReference>
<dbReference type="CDD" id="cd04607">
    <property type="entry name" value="CBS_pair_NTP_transferase_assoc"/>
    <property type="match status" value="1"/>
</dbReference>
<evidence type="ECO:0000259" key="2">
    <source>
        <dbReference type="PROSITE" id="PS51371"/>
    </source>
</evidence>
<dbReference type="Pfam" id="PF00483">
    <property type="entry name" value="NTP_transferase"/>
    <property type="match status" value="1"/>
</dbReference>
<proteinExistence type="predicted"/>
<keyword evidence="1" id="KW-0129">CBS domain</keyword>
<dbReference type="eggNOG" id="COG1208">
    <property type="taxonomic scope" value="Bacteria"/>
</dbReference>
<dbReference type="SUPFAM" id="SSF54631">
    <property type="entry name" value="CBS-domain pair"/>
    <property type="match status" value="1"/>
</dbReference>
<accession>V6F898</accession>
<dbReference type="Pfam" id="PF00571">
    <property type="entry name" value="CBS"/>
    <property type="match status" value="1"/>
</dbReference>
<dbReference type="PROSITE" id="PS51371">
    <property type="entry name" value="CBS"/>
    <property type="match status" value="1"/>
</dbReference>
<dbReference type="STRING" id="1430440.MGMSRv2__3411"/>
<dbReference type="InterPro" id="IPR046342">
    <property type="entry name" value="CBS_dom_sf"/>
</dbReference>
<dbReference type="Gene3D" id="3.90.550.10">
    <property type="entry name" value="Spore Coat Polysaccharide Biosynthesis Protein SpsA, Chain A"/>
    <property type="match status" value="1"/>
</dbReference>
<dbReference type="SUPFAM" id="SSF53448">
    <property type="entry name" value="Nucleotide-diphospho-sugar transferases"/>
    <property type="match status" value="1"/>
</dbReference>
<dbReference type="Proteomes" id="UP000018922">
    <property type="component" value="Chromosome I"/>
</dbReference>
<dbReference type="InterPro" id="IPR029044">
    <property type="entry name" value="Nucleotide-diphossugar_trans"/>
</dbReference>
<dbReference type="KEGG" id="mgy:MGMSRv2__3411"/>
<evidence type="ECO:0000313" key="4">
    <source>
        <dbReference type="Proteomes" id="UP000018922"/>
    </source>
</evidence>
<name>V6F898_MAGGM</name>
<dbReference type="InterPro" id="IPR050486">
    <property type="entry name" value="Mannose-1P_guanyltransferase"/>
</dbReference>
<feature type="domain" description="CBS" evidence="2">
    <location>
        <begin position="1"/>
        <end position="58"/>
    </location>
</feature>
<dbReference type="AlphaFoldDB" id="V6F898"/>
<sequence length="350" mass="39235">MRNWVRNLVGPDAEARSVIAALDSTQQKIVFVVDEQRRLLGSITDGDVRRALLRGLDLSAPAEHVMNHTPITASISVARDEVITRMRSASIRYMPLLDGDGIVLDIAALNDEEDAGGKDNWVVLMAGGLGTRLRPLTDDVPKPLIPVGGKPLLETIIQCFIDHGFRRFFVSLNYKGELIKQHFGDGSRLGCQIIYIEEDERMGTAGALRLLPDRPTAPLIVMNGDLLTSVNFSHLLDYHREHKSAATMCVREYNFQVPFGVVEMDAHRIIRIEEKPLQRFFVNAGIYVINPHLLNLMPDTGFYDMTELYAKAIEGGNAVAAFPVREYWLDIGRHDDLKRANLEFAEVFAR</sequence>
<dbReference type="EMBL" id="HG794546">
    <property type="protein sequence ID" value="CDL00626.1"/>
    <property type="molecule type" value="Genomic_DNA"/>
</dbReference>
<protein>
    <recommendedName>
        <fullName evidence="2">CBS domain-containing protein</fullName>
    </recommendedName>
</protein>
<dbReference type="eggNOG" id="COG0517">
    <property type="taxonomic scope" value="Bacteria"/>
</dbReference>
<organism evidence="3 4">
    <name type="scientific">Magnetospirillum gryphiswaldense (strain DSM 6361 / JCM 21280 / NBRC 15271 / MSR-1)</name>
    <dbReference type="NCBI Taxonomy" id="431944"/>
    <lineage>
        <taxon>Bacteria</taxon>
        <taxon>Pseudomonadati</taxon>
        <taxon>Pseudomonadota</taxon>
        <taxon>Alphaproteobacteria</taxon>
        <taxon>Rhodospirillales</taxon>
        <taxon>Rhodospirillaceae</taxon>
        <taxon>Magnetospirillum</taxon>
    </lineage>
</organism>
<reference evidence="3 4" key="1">
    <citation type="journal article" date="2014" name="Genome Announc.">
        <title>Complete genome sequence of Magnetospirillum gryphiswaldense MSR-1.</title>
        <authorList>
            <person name="Wang X."/>
            <person name="Wang Q."/>
            <person name="Zhang W."/>
            <person name="Wang Y."/>
            <person name="Li L."/>
            <person name="Wen T."/>
            <person name="Zhang T."/>
            <person name="Zhang Y."/>
            <person name="Xu J."/>
            <person name="Hu J."/>
            <person name="Li S."/>
            <person name="Liu L."/>
            <person name="Liu J."/>
            <person name="Jiang W."/>
            <person name="Tian J."/>
            <person name="Li Y."/>
            <person name="Schuler D."/>
            <person name="Wang L."/>
            <person name="Li J."/>
        </authorList>
    </citation>
    <scope>NUCLEOTIDE SEQUENCE [LARGE SCALE GENOMIC DNA]</scope>
    <source>
        <strain evidence="4">DSM 6361 / JCM 21280 / NBRC 15271 / MSR-1</strain>
    </source>
</reference>
<evidence type="ECO:0000313" key="3">
    <source>
        <dbReference type="EMBL" id="CDL00626.1"/>
    </source>
</evidence>
<dbReference type="CDD" id="cd06426">
    <property type="entry name" value="NTP_transferase_like_2"/>
    <property type="match status" value="1"/>
</dbReference>
<dbReference type="InterPro" id="IPR000644">
    <property type="entry name" value="CBS_dom"/>
</dbReference>
<dbReference type="Gene3D" id="3.10.580.10">
    <property type="entry name" value="CBS-domain"/>
    <property type="match status" value="1"/>
</dbReference>